<name>A0A0B5GCS8_ANAMA</name>
<proteinExistence type="predicted"/>
<protein>
    <submittedName>
        <fullName evidence="2">Uncharacterized protein</fullName>
    </submittedName>
</protein>
<sequence>MLSRNVRNGHQFASVNCTHTWYGYNGTTPVYRWLLRGHVVSSAWTTSRSYGIAHISAYGAAHLPLGIGRSPVHNNNEDTTQTDGSGEPSAEEGRDGCASSPEIGTSEGSSEAPEVEGTTHSAAPATPALELKSAPDQEMCLAAPTPWSLIYSAKHHDDNKAAQYEHVQDVCSQYLCKHAKDRHGLLKFIAASIDKGVSASIDVAANTTRASMRAIRNYKTEIVAAKITEKHTFTVKSAGSDIGALAADMKYIVRPTPQPCKYKICDLEVTIRHSDGAELTYTSTNISEVPSSGAQNTVPAQSVDDVDDNAQSVTPDADLATPSDDTYSQSAELTQSAEFTTTQDVDVAPDVENADTQQTRNSFISPPEAAPSDEIDVPKDRYVTALAASMRAVRDVIVSLHNNTQHLADPSEDVLVSDAIPNCTTVRISPKLVVKAYGEFIREMLNDPAIVGDNTPNAAEQEKIDDIHNHAQYIVQTVIEAAQGETGVHENDIAQTVRQKILAELAPDIPTTDAMIEPVQDEHVDITPDSEEQETMYENDKKTHPDRSLPTEEPVFTMPFWSAAMFFASAMMGICDLLQQEYEIELITNVEISRLVANLLASSRKDNNVAISEARIRDVFTACQQEISEKFLSCTGQEFECDSRFIQQMTSIVLKVVESYDGVSLTDWSVTDKLKQKAAKLFVRYHADLFEGIQPNEGPEPLQLGKQLGNCNAAEAAFLWSGTEFKLANDVTAILGDTPWVKHLFFAQPKSNCGLAEHLILGIIKRITERSSLAGSDFKIEGKISSRSRLRKGGSYHVTHKATVAHIHSHEEIGVYLSYTVHPSKSANRPKYRITNPKLSVLGTDPEQVACFKIENMASKDSLPFTDAEAMYNKTREKRSQHKHGDLQTQQAPTKEKHQKILGGICAALKAILCAIWKFITYPFTLLASCLSFKRHGSQTTSDNAAVTTENLAHRHPQAHSSSRGNHRRARHKAQSSREEQRIQVRHSRPDRKADIDDAPTTVMSNIEVNSLSIPMARGTF</sequence>
<feature type="region of interest" description="Disordered" evidence="1">
    <location>
        <begin position="523"/>
        <end position="550"/>
    </location>
</feature>
<feature type="region of interest" description="Disordered" evidence="1">
    <location>
        <begin position="953"/>
        <end position="999"/>
    </location>
</feature>
<feature type="compositionally biased region" description="Polar residues" evidence="1">
    <location>
        <begin position="72"/>
        <end position="84"/>
    </location>
</feature>
<feature type="compositionally biased region" description="Acidic residues" evidence="1">
    <location>
        <begin position="528"/>
        <end position="537"/>
    </location>
</feature>
<feature type="region of interest" description="Disordered" evidence="1">
    <location>
        <begin position="876"/>
        <end position="895"/>
    </location>
</feature>
<feature type="compositionally biased region" description="Polar residues" evidence="1">
    <location>
        <begin position="354"/>
        <end position="364"/>
    </location>
</feature>
<feature type="compositionally biased region" description="Polar residues" evidence="1">
    <location>
        <begin position="323"/>
        <end position="344"/>
    </location>
</feature>
<feature type="region of interest" description="Disordered" evidence="1">
    <location>
        <begin position="69"/>
        <end position="121"/>
    </location>
</feature>
<feature type="compositionally biased region" description="Basic residues" evidence="1">
    <location>
        <begin position="965"/>
        <end position="975"/>
    </location>
</feature>
<feature type="region of interest" description="Disordered" evidence="1">
    <location>
        <begin position="306"/>
        <end position="376"/>
    </location>
</feature>
<feature type="compositionally biased region" description="Basic and acidic residues" evidence="1">
    <location>
        <begin position="538"/>
        <end position="550"/>
    </location>
</feature>
<dbReference type="AlphaFoldDB" id="A0A0B5GCS8"/>
<accession>A0A0B5GCS8</accession>
<evidence type="ECO:0000313" key="2">
    <source>
        <dbReference type="EMBL" id="AJF19737.1"/>
    </source>
</evidence>
<reference evidence="2" key="1">
    <citation type="journal article" date="2015" name="PLoS ONE">
        <title>Subdominant Outer Membrane Antigens in Anaplasma marginale: Conservation, Antigenicity, and Protective Capacity Using Recombinant Protein.</title>
        <authorList>
            <person name="Ducken D.R."/>
            <person name="Brown W.C."/>
            <person name="Alperin D.C."/>
            <person name="Brayton K.A."/>
            <person name="Reif K.E."/>
            <person name="Turse J.E."/>
            <person name="Palmer G.H."/>
            <person name="Noh S.M."/>
        </authorList>
    </citation>
    <scope>NUCLEOTIDE SEQUENCE</scope>
    <source>
        <strain evidence="2">N3571</strain>
    </source>
</reference>
<gene>
    <name evidence="2" type="ORF">AM368</name>
</gene>
<organism evidence="2">
    <name type="scientific">Anaplasma marginale</name>
    <dbReference type="NCBI Taxonomy" id="770"/>
    <lineage>
        <taxon>Bacteria</taxon>
        <taxon>Pseudomonadati</taxon>
        <taxon>Pseudomonadota</taxon>
        <taxon>Alphaproteobacteria</taxon>
        <taxon>Rickettsiales</taxon>
        <taxon>Anaplasmataceae</taxon>
        <taxon>Anaplasma</taxon>
    </lineage>
</organism>
<dbReference type="EMBL" id="KM821228">
    <property type="protein sequence ID" value="AJF19737.1"/>
    <property type="molecule type" value="Genomic_DNA"/>
</dbReference>
<evidence type="ECO:0000256" key="1">
    <source>
        <dbReference type="SAM" id="MobiDB-lite"/>
    </source>
</evidence>